<dbReference type="EMBL" id="LPXN01000102">
    <property type="protein sequence ID" value="KZD08974.1"/>
    <property type="molecule type" value="Genomic_DNA"/>
</dbReference>
<dbReference type="RefSeq" id="WP_067555346.1">
    <property type="nucleotide sequence ID" value="NZ_LPXN01000102.1"/>
</dbReference>
<dbReference type="STRING" id="580166.AUP43_08145"/>
<evidence type="ECO:0000256" key="3">
    <source>
        <dbReference type="ARBA" id="ARBA00022630"/>
    </source>
</evidence>
<dbReference type="InterPro" id="IPR006091">
    <property type="entry name" value="Acyl-CoA_Oxase/DH_mid-dom"/>
</dbReference>
<dbReference type="Gene3D" id="1.20.140.10">
    <property type="entry name" value="Butyryl-CoA Dehydrogenase, subunit A, domain 3"/>
    <property type="match status" value="1"/>
</dbReference>
<reference evidence="10 11" key="1">
    <citation type="submission" date="2015-12" db="EMBL/GenBank/DDBJ databases">
        <title>Genome sequence of Oceanibaculum pacificum MCCC 1A02656.</title>
        <authorList>
            <person name="Lu L."/>
            <person name="Lai Q."/>
            <person name="Shao Z."/>
            <person name="Qian P."/>
        </authorList>
    </citation>
    <scope>NUCLEOTIDE SEQUENCE [LARGE SCALE GENOMIC DNA]</scope>
    <source>
        <strain evidence="10 11">MCCC 1A02656</strain>
    </source>
</reference>
<proteinExistence type="inferred from homology"/>
<evidence type="ECO:0000259" key="8">
    <source>
        <dbReference type="Pfam" id="PF02770"/>
    </source>
</evidence>
<keyword evidence="11" id="KW-1185">Reference proteome</keyword>
<organism evidence="10 11">
    <name type="scientific">Oceanibaculum pacificum</name>
    <dbReference type="NCBI Taxonomy" id="580166"/>
    <lineage>
        <taxon>Bacteria</taxon>
        <taxon>Pseudomonadati</taxon>
        <taxon>Pseudomonadota</taxon>
        <taxon>Alphaproteobacteria</taxon>
        <taxon>Rhodospirillales</taxon>
        <taxon>Oceanibaculaceae</taxon>
        <taxon>Oceanibaculum</taxon>
    </lineage>
</organism>
<sequence length="392" mass="44479">MSFQYGVTQERDWNALSDAEFRRIVRAEFETHYPAHLRYAPRRLRWHENRDWYLRMAEKGWIAPNWPVEYGGMGLSAAKLLIFQEEAERWGIGRYQDHGTLMLGPVLLRWGTEEQRRQYLPDVLSCKAIWCQGYSEPGSGSDLASLKTRAVREGDAFVITGQKIWTTLAQDATHMFVLVRTDFEAKKQEGISFLLVDLAQDGVTIRPIRDMAGHEEFCEVFLDGVRTPASNLVGELNKGWTVAKSLLGFERIHVGSPKMPEYGLTVLEKIARARGLWDDPAFREKYVRLKLDVAHLSDAYNHFTGIVVRGEALGQDISYLKIWATESFQRIADLVIETAGPFAALNGEVEIGDTSVDVLASFYKARPPTIYGGSNEIQRNILAQQVLGLPRR</sequence>
<dbReference type="SUPFAM" id="SSF47203">
    <property type="entry name" value="Acyl-CoA dehydrogenase C-terminal domain-like"/>
    <property type="match status" value="1"/>
</dbReference>
<evidence type="ECO:0000256" key="6">
    <source>
        <dbReference type="RuleBase" id="RU362125"/>
    </source>
</evidence>
<dbReference type="Pfam" id="PF02770">
    <property type="entry name" value="Acyl-CoA_dh_M"/>
    <property type="match status" value="1"/>
</dbReference>
<evidence type="ECO:0000259" key="7">
    <source>
        <dbReference type="Pfam" id="PF00441"/>
    </source>
</evidence>
<dbReference type="OrthoDB" id="5510711at2"/>
<dbReference type="AlphaFoldDB" id="A0A154W652"/>
<dbReference type="Gene3D" id="2.40.110.10">
    <property type="entry name" value="Butyryl-CoA Dehydrogenase, subunit A, domain 2"/>
    <property type="match status" value="1"/>
</dbReference>
<comment type="caution">
    <text evidence="10">The sequence shown here is derived from an EMBL/GenBank/DDBJ whole genome shotgun (WGS) entry which is preliminary data.</text>
</comment>
<evidence type="ECO:0000313" key="10">
    <source>
        <dbReference type="EMBL" id="KZD08974.1"/>
    </source>
</evidence>
<dbReference type="PANTHER" id="PTHR43292">
    <property type="entry name" value="ACYL-COA DEHYDROGENASE"/>
    <property type="match status" value="1"/>
</dbReference>
<dbReference type="SUPFAM" id="SSF56645">
    <property type="entry name" value="Acyl-CoA dehydrogenase NM domain-like"/>
    <property type="match status" value="1"/>
</dbReference>
<protein>
    <submittedName>
        <fullName evidence="10">Acyl-CoA dehydrogenase</fullName>
    </submittedName>
</protein>
<dbReference type="GO" id="GO:0016627">
    <property type="term" value="F:oxidoreductase activity, acting on the CH-CH group of donors"/>
    <property type="evidence" value="ECO:0007669"/>
    <property type="project" value="InterPro"/>
</dbReference>
<dbReference type="GO" id="GO:0005886">
    <property type="term" value="C:plasma membrane"/>
    <property type="evidence" value="ECO:0007669"/>
    <property type="project" value="TreeGrafter"/>
</dbReference>
<dbReference type="GO" id="GO:0050660">
    <property type="term" value="F:flavin adenine dinucleotide binding"/>
    <property type="evidence" value="ECO:0007669"/>
    <property type="project" value="InterPro"/>
</dbReference>
<dbReference type="PANTHER" id="PTHR43292:SF3">
    <property type="entry name" value="ACYL-COA DEHYDROGENASE FADE29"/>
    <property type="match status" value="1"/>
</dbReference>
<dbReference type="Proteomes" id="UP000076400">
    <property type="component" value="Unassembled WGS sequence"/>
</dbReference>
<keyword evidence="5 6" id="KW-0560">Oxidoreductase</keyword>
<feature type="domain" description="Acyl-CoA oxidase/dehydrogenase middle" evidence="8">
    <location>
        <begin position="131"/>
        <end position="225"/>
    </location>
</feature>
<dbReference type="Pfam" id="PF02771">
    <property type="entry name" value="Acyl-CoA_dh_N"/>
    <property type="match status" value="1"/>
</dbReference>
<name>A0A154W652_9PROT</name>
<dbReference type="InterPro" id="IPR013786">
    <property type="entry name" value="AcylCoA_DH/ox_N"/>
</dbReference>
<evidence type="ECO:0000313" key="11">
    <source>
        <dbReference type="Proteomes" id="UP000076400"/>
    </source>
</evidence>
<dbReference type="InterPro" id="IPR046373">
    <property type="entry name" value="Acyl-CoA_Oxase/DH_mid-dom_sf"/>
</dbReference>
<evidence type="ECO:0000256" key="1">
    <source>
        <dbReference type="ARBA" id="ARBA00001974"/>
    </source>
</evidence>
<comment type="cofactor">
    <cofactor evidence="1 6">
        <name>FAD</name>
        <dbReference type="ChEBI" id="CHEBI:57692"/>
    </cofactor>
</comment>
<evidence type="ECO:0000256" key="2">
    <source>
        <dbReference type="ARBA" id="ARBA00009347"/>
    </source>
</evidence>
<feature type="domain" description="Acyl-CoA dehydrogenase/oxidase N-terminal" evidence="9">
    <location>
        <begin position="20"/>
        <end position="125"/>
    </location>
</feature>
<keyword evidence="4 6" id="KW-0274">FAD</keyword>
<keyword evidence="3 6" id="KW-0285">Flavoprotein</keyword>
<dbReference type="InterPro" id="IPR036250">
    <property type="entry name" value="AcylCo_DH-like_C"/>
</dbReference>
<dbReference type="Gene3D" id="1.10.540.10">
    <property type="entry name" value="Acyl-CoA dehydrogenase/oxidase, N-terminal domain"/>
    <property type="match status" value="1"/>
</dbReference>
<dbReference type="FunFam" id="2.40.110.10:FF:000011">
    <property type="entry name" value="Acyl-CoA dehydrogenase FadE34"/>
    <property type="match status" value="1"/>
</dbReference>
<evidence type="ECO:0000256" key="4">
    <source>
        <dbReference type="ARBA" id="ARBA00022827"/>
    </source>
</evidence>
<dbReference type="InterPro" id="IPR009100">
    <property type="entry name" value="AcylCoA_DH/oxidase_NM_dom_sf"/>
</dbReference>
<gene>
    <name evidence="10" type="ORF">AUP43_08145</name>
</gene>
<dbReference type="InterPro" id="IPR037069">
    <property type="entry name" value="AcylCoA_DH/ox_N_sf"/>
</dbReference>
<evidence type="ECO:0000259" key="9">
    <source>
        <dbReference type="Pfam" id="PF02771"/>
    </source>
</evidence>
<evidence type="ECO:0000256" key="5">
    <source>
        <dbReference type="ARBA" id="ARBA00023002"/>
    </source>
</evidence>
<dbReference type="InterPro" id="IPR052161">
    <property type="entry name" value="Mycobact_Acyl-CoA_DH"/>
</dbReference>
<comment type="similarity">
    <text evidence="2 6">Belongs to the acyl-CoA dehydrogenase family.</text>
</comment>
<accession>A0A154W652</accession>
<feature type="domain" description="Acyl-CoA dehydrogenase/oxidase C-terminal" evidence="7">
    <location>
        <begin position="237"/>
        <end position="387"/>
    </location>
</feature>
<dbReference type="InterPro" id="IPR009075">
    <property type="entry name" value="AcylCo_DH/oxidase_C"/>
</dbReference>
<dbReference type="Pfam" id="PF00441">
    <property type="entry name" value="Acyl-CoA_dh_1"/>
    <property type="match status" value="1"/>
</dbReference>